<reference evidence="6" key="2">
    <citation type="submission" date="2020-10" db="EMBL/GenBank/DDBJ databases">
        <authorList>
            <person name="Scholz U."/>
            <person name="Mascher M."/>
            <person name="Fiebig A."/>
        </authorList>
    </citation>
    <scope>NUCLEOTIDE SEQUENCE [LARGE SCALE GENOMIC DNA]</scope>
    <source>
        <strain evidence="6">cv. Morex</strain>
    </source>
</reference>
<dbReference type="SMR" id="A0A8I7B7V1"/>
<dbReference type="GeneID" id="123447559"/>
<keyword evidence="4" id="KW-0732">Signal</keyword>
<dbReference type="Pfam" id="PF00234">
    <property type="entry name" value="Tryp_alpha_amyl"/>
    <property type="match status" value="1"/>
</dbReference>
<dbReference type="Gene3D" id="1.10.110.10">
    <property type="entry name" value="Plant lipid-transfer and hydrophobic proteins"/>
    <property type="match status" value="1"/>
</dbReference>
<dbReference type="GO" id="GO:0006869">
    <property type="term" value="P:lipid transport"/>
    <property type="evidence" value="ECO:0007669"/>
    <property type="project" value="InterPro"/>
</dbReference>
<feature type="domain" description="Bifunctional inhibitor/plant lipid transfer protein/seed storage helical" evidence="5">
    <location>
        <begin position="35"/>
        <end position="100"/>
    </location>
</feature>
<reference evidence="7" key="1">
    <citation type="journal article" date="2012" name="Nature">
        <title>A physical, genetic and functional sequence assembly of the barley genome.</title>
        <authorList>
            <consortium name="The International Barley Genome Sequencing Consortium"/>
            <person name="Mayer K.F."/>
            <person name="Waugh R."/>
            <person name="Brown J.W."/>
            <person name="Schulman A."/>
            <person name="Langridge P."/>
            <person name="Platzer M."/>
            <person name="Fincher G.B."/>
            <person name="Muehlbauer G.J."/>
            <person name="Sato K."/>
            <person name="Close T.J."/>
            <person name="Wise R.P."/>
            <person name="Stein N."/>
        </authorList>
    </citation>
    <scope>NUCLEOTIDE SEQUENCE [LARGE SCALE GENOMIC DNA]</scope>
    <source>
        <strain evidence="7">cv. Morex</strain>
    </source>
</reference>
<evidence type="ECO:0000256" key="3">
    <source>
        <dbReference type="ARBA" id="ARBA00023121"/>
    </source>
</evidence>
<dbReference type="Gramene" id="HORVU.MOREX.r3.4HG0417270.1">
    <property type="protein sequence ID" value="HORVU.MOREX.r3.4HG0417270.1.CDS1"/>
    <property type="gene ID" value="HORVU.MOREX.r3.4HG0417270"/>
</dbReference>
<sequence length="100" mass="10243">MAMAMAMAMRKEAAVAVMMVMVVTLAAGADAGAACEPAQLAVCASAILGGTKPSGECCGNLRAQQGCLCQYVKDPNYGHYVSSPHARDTLNLCGIPVPHC</sequence>
<dbReference type="Gramene" id="HORVU.MOREX.r2.4HG0347700.1">
    <property type="protein sequence ID" value="HORVU.MOREX.r2.4HG0347700.1.CDS.1"/>
    <property type="gene ID" value="HORVU.MOREX.r2.4HG0347700"/>
</dbReference>
<evidence type="ECO:0000256" key="4">
    <source>
        <dbReference type="SAM" id="SignalP"/>
    </source>
</evidence>
<dbReference type="EnsemblPlants" id="HORVU.MOREX.r3.4HG0417270.1">
    <property type="protein sequence ID" value="HORVU.MOREX.r3.4HG0417270.1.CDS1"/>
    <property type="gene ID" value="HORVU.MOREX.r3.4HG0417270"/>
</dbReference>
<proteinExistence type="inferred from homology"/>
<accession>A0A8I7B7V1</accession>
<name>A0A8I7B7V1_HORVV</name>
<dbReference type="InterPro" id="IPR033872">
    <property type="entry name" value="nsLTP2"/>
</dbReference>
<dbReference type="SMART" id="SM00499">
    <property type="entry name" value="AAI"/>
    <property type="match status" value="1"/>
</dbReference>
<keyword evidence="3" id="KW-0446">Lipid-binding</keyword>
<feature type="signal peptide" evidence="4">
    <location>
        <begin position="1"/>
        <end position="28"/>
    </location>
</feature>
<gene>
    <name evidence="6" type="primary">LOC123447559</name>
</gene>
<dbReference type="OMA" id="AIVACHV"/>
<evidence type="ECO:0000313" key="7">
    <source>
        <dbReference type="Proteomes" id="UP000011116"/>
    </source>
</evidence>
<evidence type="ECO:0000256" key="2">
    <source>
        <dbReference type="ARBA" id="ARBA00022448"/>
    </source>
</evidence>
<dbReference type="GO" id="GO:0008289">
    <property type="term" value="F:lipid binding"/>
    <property type="evidence" value="ECO:0007669"/>
    <property type="project" value="UniProtKB-KW"/>
</dbReference>
<dbReference type="SUPFAM" id="SSF47699">
    <property type="entry name" value="Bifunctional inhibitor/lipid-transfer protein/seed storage 2S albumin"/>
    <property type="match status" value="1"/>
</dbReference>
<dbReference type="AlphaFoldDB" id="A0A8I7B7V1"/>
<reference evidence="6" key="3">
    <citation type="submission" date="2022-01" db="UniProtKB">
        <authorList>
            <consortium name="EnsemblPlants"/>
        </authorList>
    </citation>
    <scope>IDENTIFICATION</scope>
    <source>
        <strain evidence="6">subsp. vulgare</strain>
    </source>
</reference>
<evidence type="ECO:0000313" key="6">
    <source>
        <dbReference type="EnsemblPlants" id="HORVU.MOREX.r3.4HG0417270.1.CDS1"/>
    </source>
</evidence>
<dbReference type="RefSeq" id="XP_044980101.1">
    <property type="nucleotide sequence ID" value="XM_045124166.1"/>
</dbReference>
<comment type="similarity">
    <text evidence="1">Belongs to the plant LTP family. B11E subfamily.</text>
</comment>
<dbReference type="OrthoDB" id="665742at2759"/>
<feature type="chain" id="PRO_5035311599" description="Bifunctional inhibitor/plant lipid transfer protein/seed storage helical domain-containing protein" evidence="4">
    <location>
        <begin position="29"/>
        <end position="100"/>
    </location>
</feature>
<dbReference type="CDD" id="cd01959">
    <property type="entry name" value="nsLTP2"/>
    <property type="match status" value="1"/>
</dbReference>
<dbReference type="Proteomes" id="UP000011116">
    <property type="component" value="Chromosome 4H"/>
</dbReference>
<dbReference type="PANTHER" id="PTHR33214:SF75">
    <property type="entry name" value="NON-SPECIFIC LIPID-TRANSFER PROTEIN 2P"/>
    <property type="match status" value="1"/>
</dbReference>
<keyword evidence="2" id="KW-0813">Transport</keyword>
<evidence type="ECO:0000256" key="1">
    <source>
        <dbReference type="ARBA" id="ARBA00009707"/>
    </source>
</evidence>
<protein>
    <recommendedName>
        <fullName evidence="5">Bifunctional inhibitor/plant lipid transfer protein/seed storage helical domain-containing protein</fullName>
    </recommendedName>
</protein>
<organism evidence="6 7">
    <name type="scientific">Hordeum vulgare subsp. vulgare</name>
    <name type="common">Domesticated barley</name>
    <dbReference type="NCBI Taxonomy" id="112509"/>
    <lineage>
        <taxon>Eukaryota</taxon>
        <taxon>Viridiplantae</taxon>
        <taxon>Streptophyta</taxon>
        <taxon>Embryophyta</taxon>
        <taxon>Tracheophyta</taxon>
        <taxon>Spermatophyta</taxon>
        <taxon>Magnoliopsida</taxon>
        <taxon>Liliopsida</taxon>
        <taxon>Poales</taxon>
        <taxon>Poaceae</taxon>
        <taxon>BOP clade</taxon>
        <taxon>Pooideae</taxon>
        <taxon>Triticodae</taxon>
        <taxon>Triticeae</taxon>
        <taxon>Hordeinae</taxon>
        <taxon>Hordeum</taxon>
    </lineage>
</organism>
<keyword evidence="7" id="KW-1185">Reference proteome</keyword>
<dbReference type="InterPro" id="IPR036312">
    <property type="entry name" value="Bifun_inhib/LTP/seed_sf"/>
</dbReference>
<evidence type="ECO:0000259" key="5">
    <source>
        <dbReference type="SMART" id="SM00499"/>
    </source>
</evidence>
<dbReference type="InterPro" id="IPR016140">
    <property type="entry name" value="Bifunc_inhib/LTP/seed_store"/>
</dbReference>
<dbReference type="PANTHER" id="PTHR33214">
    <property type="entry name" value="BIFUNCTIONAL INHIBITOR/LIPID-TRANSFER PROTEIN/SEED STORAGE 2S ALBUMIN SUPERFAMILY PROTEIN"/>
    <property type="match status" value="1"/>
</dbReference>
<dbReference type="KEGG" id="hvg:123447559"/>